<dbReference type="PANTHER" id="PTHR46173">
    <property type="entry name" value="CCA TRNA NUCLEOTIDYLTRANSFERASE 1, MITOCHONDRIAL"/>
    <property type="match status" value="1"/>
</dbReference>
<dbReference type="GO" id="GO:0008033">
    <property type="term" value="P:tRNA processing"/>
    <property type="evidence" value="ECO:0007669"/>
    <property type="project" value="UniProtKB-KW"/>
</dbReference>
<keyword evidence="8" id="KW-0694">RNA-binding</keyword>
<dbReference type="Proteomes" id="UP000093100">
    <property type="component" value="Unassembled WGS sequence"/>
</dbReference>
<evidence type="ECO:0000313" key="11">
    <source>
        <dbReference type="EMBL" id="OCR91502.1"/>
    </source>
</evidence>
<name>A0AAX0HD57_CAMFE</name>
<dbReference type="EMBL" id="LFLK01000001">
    <property type="protein sequence ID" value="OCR91502.1"/>
    <property type="molecule type" value="Genomic_DNA"/>
</dbReference>
<dbReference type="SUPFAM" id="SSF81891">
    <property type="entry name" value="Poly A polymerase C-terminal region-like"/>
    <property type="match status" value="1"/>
</dbReference>
<evidence type="ECO:0000256" key="7">
    <source>
        <dbReference type="ARBA" id="ARBA00022842"/>
    </source>
</evidence>
<dbReference type="Gene3D" id="1.10.3090.10">
    <property type="entry name" value="cca-adding enzyme, domain 2"/>
    <property type="match status" value="1"/>
</dbReference>
<comment type="caution">
    <text evidence="11">The sequence shown here is derived from an EMBL/GenBank/DDBJ whole genome shotgun (WGS) entry which is preliminary data.</text>
</comment>
<dbReference type="InterPro" id="IPR043519">
    <property type="entry name" value="NT_sf"/>
</dbReference>
<comment type="similarity">
    <text evidence="8">Belongs to the tRNA nucleotidyltransferase/poly(A) polymerase family.</text>
</comment>
<dbReference type="Pfam" id="PF01743">
    <property type="entry name" value="PolyA_pol"/>
    <property type="match status" value="1"/>
</dbReference>
<dbReference type="InterPro" id="IPR050264">
    <property type="entry name" value="Bact_CCA-adding_enz_type3_sf"/>
</dbReference>
<keyword evidence="3" id="KW-0819">tRNA processing</keyword>
<reference evidence="11 12" key="1">
    <citation type="journal article" date="2016" name="Genome Biol. Evol.">
        <title>Comparative Genomics of Campylobacter fetus from Reptiles and Mammals Reveals Divergent Evolution in Host-Associated Lineages.</title>
        <authorList>
            <person name="Gilbert M.J."/>
            <person name="Miller W.G."/>
            <person name="Yee E."/>
            <person name="Zomer A.L."/>
            <person name="van der Graaf-van Bloois L."/>
            <person name="Fitzgerald C."/>
            <person name="Forbes K.J."/>
            <person name="Meric G."/>
            <person name="Sheppard S.K."/>
            <person name="Wagenaar J.A."/>
            <person name="Duim B."/>
        </authorList>
    </citation>
    <scope>NUCLEOTIDE SEQUENCE [LARGE SCALE GENOMIC DNA]</scope>
    <source>
        <strain evidence="11 12">12S02225-3</strain>
    </source>
</reference>
<accession>A0AAX0HD57</accession>
<evidence type="ECO:0000256" key="3">
    <source>
        <dbReference type="ARBA" id="ARBA00022694"/>
    </source>
</evidence>
<evidence type="ECO:0000259" key="10">
    <source>
        <dbReference type="Pfam" id="PF12627"/>
    </source>
</evidence>
<dbReference type="KEGG" id="cfp:CR44_05060"/>
<dbReference type="SUPFAM" id="SSF81301">
    <property type="entry name" value="Nucleotidyltransferase"/>
    <property type="match status" value="1"/>
</dbReference>
<dbReference type="GO" id="GO:0000049">
    <property type="term" value="F:tRNA binding"/>
    <property type="evidence" value="ECO:0007669"/>
    <property type="project" value="TreeGrafter"/>
</dbReference>
<gene>
    <name evidence="11" type="ORF">CFT12S02225_00100</name>
</gene>
<dbReference type="InterPro" id="IPR032828">
    <property type="entry name" value="PolyA_RNA-bd"/>
</dbReference>
<evidence type="ECO:0000256" key="5">
    <source>
        <dbReference type="ARBA" id="ARBA00022723"/>
    </source>
</evidence>
<dbReference type="GO" id="GO:0000166">
    <property type="term" value="F:nucleotide binding"/>
    <property type="evidence" value="ECO:0007669"/>
    <property type="project" value="UniProtKB-KW"/>
</dbReference>
<dbReference type="AlphaFoldDB" id="A0AAX0HD57"/>
<protein>
    <submittedName>
        <fullName evidence="11">Poly(A) polymerase</fullName>
    </submittedName>
</protein>
<dbReference type="GO" id="GO:0016779">
    <property type="term" value="F:nucleotidyltransferase activity"/>
    <property type="evidence" value="ECO:0007669"/>
    <property type="project" value="UniProtKB-KW"/>
</dbReference>
<proteinExistence type="inferred from homology"/>
<evidence type="ECO:0000256" key="2">
    <source>
        <dbReference type="ARBA" id="ARBA00022679"/>
    </source>
</evidence>
<keyword evidence="5" id="KW-0479">Metal-binding</keyword>
<dbReference type="CDD" id="cd05398">
    <property type="entry name" value="NT_ClassII-CCAase"/>
    <property type="match status" value="1"/>
</dbReference>
<keyword evidence="6" id="KW-0547">Nucleotide-binding</keyword>
<sequence>MQISNIVSQIFQNNELSTLKNILKHQTKRAYLVGGCVRDMLLGAKNIDFDIEVYDIDPTKFENLMYDIGATGVGKSYFVYKYKNYDISLPRTESKNGVGHKAFMVSYCNDEKTASKRRDFTMNAMMINIFDGEMLDFWGGKQDIKNKILKIVDKHSFCEDSLRVLRAVQFVSRFGLKVDEQSLKIMRSIAIDDLSKDRIRSELEKFFIAPHKTFGIELLSDLGLDERLFGVKFTQSFSKVVQQHFNITRDSRSFLYDLINFYQLNPKEILDSLCLGKFYKKLINEPFLKRASRYEMMKIALDMPLSSWLGLNTKNRVKTAVDLGFYDKTFNPSIDINKLSHLRGKDLGEQLKVLKKLEIKAFLKDKR</sequence>
<dbReference type="RefSeq" id="WP_039362471.1">
    <property type="nucleotide sequence ID" value="NZ_CP009226.1"/>
</dbReference>
<keyword evidence="4" id="KW-0548">Nucleotidyltransferase</keyword>
<dbReference type="Gene3D" id="3.30.460.10">
    <property type="entry name" value="Beta Polymerase, domain 2"/>
    <property type="match status" value="1"/>
</dbReference>
<dbReference type="PANTHER" id="PTHR46173:SF1">
    <property type="entry name" value="CCA TRNA NUCLEOTIDYLTRANSFERASE 1, MITOCHONDRIAL"/>
    <property type="match status" value="1"/>
</dbReference>
<dbReference type="GO" id="GO:0046872">
    <property type="term" value="F:metal ion binding"/>
    <property type="evidence" value="ECO:0007669"/>
    <property type="project" value="UniProtKB-KW"/>
</dbReference>
<organism evidence="11 12">
    <name type="scientific">Campylobacter fetus subsp. testudinum</name>
    <dbReference type="NCBI Taxonomy" id="1507806"/>
    <lineage>
        <taxon>Bacteria</taxon>
        <taxon>Pseudomonadati</taxon>
        <taxon>Campylobacterota</taxon>
        <taxon>Epsilonproteobacteria</taxon>
        <taxon>Campylobacterales</taxon>
        <taxon>Campylobacteraceae</taxon>
        <taxon>Campylobacter</taxon>
    </lineage>
</organism>
<keyword evidence="7" id="KW-0460">Magnesium</keyword>
<evidence type="ECO:0000313" key="12">
    <source>
        <dbReference type="Proteomes" id="UP000093100"/>
    </source>
</evidence>
<evidence type="ECO:0000259" key="9">
    <source>
        <dbReference type="Pfam" id="PF01743"/>
    </source>
</evidence>
<comment type="cofactor">
    <cofactor evidence="1">
        <name>Mg(2+)</name>
        <dbReference type="ChEBI" id="CHEBI:18420"/>
    </cofactor>
</comment>
<keyword evidence="2 8" id="KW-0808">Transferase</keyword>
<dbReference type="Pfam" id="PF12627">
    <property type="entry name" value="PolyA_pol_RNAbd"/>
    <property type="match status" value="1"/>
</dbReference>
<feature type="domain" description="Poly A polymerase head" evidence="9">
    <location>
        <begin position="30"/>
        <end position="149"/>
    </location>
</feature>
<dbReference type="InterPro" id="IPR002646">
    <property type="entry name" value="PolA_pol_head_dom"/>
</dbReference>
<evidence type="ECO:0000256" key="4">
    <source>
        <dbReference type="ARBA" id="ARBA00022695"/>
    </source>
</evidence>
<evidence type="ECO:0000256" key="6">
    <source>
        <dbReference type="ARBA" id="ARBA00022741"/>
    </source>
</evidence>
<evidence type="ECO:0000256" key="8">
    <source>
        <dbReference type="RuleBase" id="RU003953"/>
    </source>
</evidence>
<evidence type="ECO:0000256" key="1">
    <source>
        <dbReference type="ARBA" id="ARBA00001946"/>
    </source>
</evidence>
<feature type="domain" description="tRNA nucleotidyltransferase/poly(A) polymerase RNA and SrmB- binding" evidence="10">
    <location>
        <begin position="175"/>
        <end position="229"/>
    </location>
</feature>